<evidence type="ECO:0000256" key="9">
    <source>
        <dbReference type="ARBA" id="ARBA00023180"/>
    </source>
</evidence>
<dbReference type="PANTHER" id="PTHR19297">
    <property type="entry name" value="GLYCOSYLTRANSFERASE 14 FAMILY MEMBER"/>
    <property type="match status" value="1"/>
</dbReference>
<reference evidence="11" key="1">
    <citation type="submission" date="2021-10" db="EMBL/GenBank/DDBJ databases">
        <title>Tropical sea cucumber genome reveals ecological adaptation and Cuvierian tubules defense mechanism.</title>
        <authorList>
            <person name="Chen T."/>
        </authorList>
    </citation>
    <scope>NUCLEOTIDE SEQUENCE</scope>
    <source>
        <strain evidence="11">Nanhai2018</strain>
        <tissue evidence="11">Muscle</tissue>
    </source>
</reference>
<gene>
    <name evidence="11" type="ORF">HOLleu_19720</name>
</gene>
<dbReference type="PANTHER" id="PTHR19297:SF191">
    <property type="entry name" value="PROTEIN XYLOSYLTRANSFERASE"/>
    <property type="match status" value="1"/>
</dbReference>
<dbReference type="GO" id="GO:0008375">
    <property type="term" value="F:acetylglucosaminyltransferase activity"/>
    <property type="evidence" value="ECO:0007669"/>
    <property type="project" value="TreeGrafter"/>
</dbReference>
<dbReference type="InterPro" id="IPR003406">
    <property type="entry name" value="Glyco_trans_14"/>
</dbReference>
<protein>
    <submittedName>
        <fullName evidence="11">Beta-1,3-galactosyl-O-glycosyl-glycoprotein beta-1,6-N-acetylglucosaminyltransferase 3</fullName>
    </submittedName>
</protein>
<name>A0A9Q1C0P1_HOLLE</name>
<comment type="caution">
    <text evidence="11">The sequence shown here is derived from an EMBL/GenBank/DDBJ whole genome shotgun (WGS) entry which is preliminary data.</text>
</comment>
<sequence>MSLKWKDFSELYINLRIFIVYTRTKNPPQIISEQLKVLLPASIMYSFPQSKVKTVQYEGFSRLQAVINCMADLLQKPVQWKYVLNLCGQDFPLKTNLEIVQQLKMYKGLNAISGEPTPSRFSDRTLYHYEVKRGKLRRTMC</sequence>
<comment type="similarity">
    <text evidence="10">Belongs to the glycosyltransferase 14 family.</text>
</comment>
<keyword evidence="9" id="KW-0325">Glycoprotein</keyword>
<keyword evidence="3" id="KW-0328">Glycosyltransferase</keyword>
<organism evidence="11 12">
    <name type="scientific">Holothuria leucospilota</name>
    <name type="common">Black long sea cucumber</name>
    <name type="synonym">Mertensiothuria leucospilota</name>
    <dbReference type="NCBI Taxonomy" id="206669"/>
    <lineage>
        <taxon>Eukaryota</taxon>
        <taxon>Metazoa</taxon>
        <taxon>Echinodermata</taxon>
        <taxon>Eleutherozoa</taxon>
        <taxon>Echinozoa</taxon>
        <taxon>Holothuroidea</taxon>
        <taxon>Aspidochirotacea</taxon>
        <taxon>Aspidochirotida</taxon>
        <taxon>Holothuriidae</taxon>
        <taxon>Holothuria</taxon>
    </lineage>
</organism>
<evidence type="ECO:0000256" key="10">
    <source>
        <dbReference type="ARBA" id="ARBA00038150"/>
    </source>
</evidence>
<evidence type="ECO:0000256" key="8">
    <source>
        <dbReference type="ARBA" id="ARBA00023136"/>
    </source>
</evidence>
<comment type="pathway">
    <text evidence="2">Protein modification; protein glycosylation.</text>
</comment>
<proteinExistence type="inferred from homology"/>
<evidence type="ECO:0000256" key="5">
    <source>
        <dbReference type="ARBA" id="ARBA00022692"/>
    </source>
</evidence>
<keyword evidence="5" id="KW-0812">Transmembrane</keyword>
<dbReference type="Proteomes" id="UP001152320">
    <property type="component" value="Chromosome 9"/>
</dbReference>
<evidence type="ECO:0000256" key="2">
    <source>
        <dbReference type="ARBA" id="ARBA00004922"/>
    </source>
</evidence>
<keyword evidence="12" id="KW-1185">Reference proteome</keyword>
<evidence type="ECO:0000313" key="12">
    <source>
        <dbReference type="Proteomes" id="UP001152320"/>
    </source>
</evidence>
<dbReference type="GO" id="GO:0016020">
    <property type="term" value="C:membrane"/>
    <property type="evidence" value="ECO:0007669"/>
    <property type="project" value="UniProtKB-SubCell"/>
</dbReference>
<comment type="subcellular location">
    <subcellularLocation>
        <location evidence="1">Membrane</location>
        <topology evidence="1">Single-pass type II membrane protein</topology>
    </subcellularLocation>
</comment>
<evidence type="ECO:0000256" key="3">
    <source>
        <dbReference type="ARBA" id="ARBA00022676"/>
    </source>
</evidence>
<evidence type="ECO:0000313" key="11">
    <source>
        <dbReference type="EMBL" id="KAJ8035901.1"/>
    </source>
</evidence>
<accession>A0A9Q1C0P1</accession>
<dbReference type="OrthoDB" id="6150037at2759"/>
<keyword evidence="6" id="KW-0735">Signal-anchor</keyword>
<dbReference type="AlphaFoldDB" id="A0A9Q1C0P1"/>
<evidence type="ECO:0000256" key="7">
    <source>
        <dbReference type="ARBA" id="ARBA00022989"/>
    </source>
</evidence>
<keyword evidence="8" id="KW-0472">Membrane</keyword>
<dbReference type="Pfam" id="PF02485">
    <property type="entry name" value="Branch"/>
    <property type="match status" value="1"/>
</dbReference>
<keyword evidence="4" id="KW-0808">Transferase</keyword>
<evidence type="ECO:0000256" key="4">
    <source>
        <dbReference type="ARBA" id="ARBA00022679"/>
    </source>
</evidence>
<keyword evidence="7" id="KW-1133">Transmembrane helix</keyword>
<evidence type="ECO:0000256" key="6">
    <source>
        <dbReference type="ARBA" id="ARBA00022968"/>
    </source>
</evidence>
<dbReference type="EMBL" id="JAIZAY010000009">
    <property type="protein sequence ID" value="KAJ8035901.1"/>
    <property type="molecule type" value="Genomic_DNA"/>
</dbReference>
<evidence type="ECO:0000256" key="1">
    <source>
        <dbReference type="ARBA" id="ARBA00004606"/>
    </source>
</evidence>